<feature type="compositionally biased region" description="Basic and acidic residues" evidence="9">
    <location>
        <begin position="175"/>
        <end position="185"/>
    </location>
</feature>
<feature type="region of interest" description="Disordered" evidence="9">
    <location>
        <begin position="299"/>
        <end position="324"/>
    </location>
</feature>
<evidence type="ECO:0000313" key="11">
    <source>
        <dbReference type="EMBL" id="GAV50989.1"/>
    </source>
</evidence>
<feature type="compositionally biased region" description="Low complexity" evidence="9">
    <location>
        <begin position="116"/>
        <end position="128"/>
    </location>
</feature>
<feature type="compositionally biased region" description="Basic and acidic residues" evidence="9">
    <location>
        <begin position="211"/>
        <end position="221"/>
    </location>
</feature>
<comment type="catalytic activity">
    <reaction evidence="8">
        <text>L-seryl-[protein] + ATP = O-phospho-L-seryl-[protein] + ADP + H(+)</text>
        <dbReference type="Rhea" id="RHEA:17989"/>
        <dbReference type="Rhea" id="RHEA-COMP:9863"/>
        <dbReference type="Rhea" id="RHEA-COMP:11604"/>
        <dbReference type="ChEBI" id="CHEBI:15378"/>
        <dbReference type="ChEBI" id="CHEBI:29999"/>
        <dbReference type="ChEBI" id="CHEBI:30616"/>
        <dbReference type="ChEBI" id="CHEBI:83421"/>
        <dbReference type="ChEBI" id="CHEBI:456216"/>
        <dbReference type="EC" id="2.7.11.1"/>
    </reaction>
</comment>
<evidence type="ECO:0000256" key="1">
    <source>
        <dbReference type="ARBA" id="ARBA00012513"/>
    </source>
</evidence>
<feature type="compositionally biased region" description="Basic and acidic residues" evidence="9">
    <location>
        <begin position="141"/>
        <end position="158"/>
    </location>
</feature>
<sequence>MAMDLDSSFGEFADDRRFIALVVSDNEDDYDSSTDEAASDDESLEATPKANITPLGVRNSSNLNILNQDTSHSNNNNNNYGANNNKTPVPNSPRVSGSVRSPATTKSNKDEKKRWSFISNHSSTSSNNAKKRWSTLSSFTDSKDKDAKRDEKEKDKFVRRVPTQGSGSVSSHKRISIDQHFEHSPTSKRSSTGSSLKQLFGLIALNDENKENHYPQKKQESAKVPSTASTRGQPLKERRNTNVETPSSQRNSAFLGKTEMPRRQSRLHTHSPSISSLSSLTSSSKWKFWQRSGNSIRDRTISRPLSTHSLVGPPTDPTTKTKSSFSELHKAIYANNNSTFEDNSSSISNSLSKRLSSSNLSLGNLKHRSSQSSLKHKSSQSSLQRFKTRRKSNNMAEEGSISSSGSHSHHPKISLPVVDQMSRDKIKTKLRNSSSLLSLHSSLPIMMKDYDEVVLQQILEYCDVSKELPYDDDYIPVLKNATELSTHVWRAQSEGTNVIYKKLPLETLEDVTYSKSMCLHELKMLRLSKGTTGLPYLLRSFVIRERPTFDEETASTTEGKLYLLIILRDNGTPLSQIKLNTWPQALKIFWQVVTTLYVAETKFEFEHRSLSLDHILVDDHLNVTLCDLKGARAYWASRKETLFTRLDHPLFFQGGGDYQFDVYNLMRAILSETSWDNYEPRTNLLWLHFLLYKLFHAYGDKLVLQGRERLAALAQLLDPSSNARRSIFKRNEREVRSCGDLLRFK</sequence>
<dbReference type="OrthoDB" id="5327538at2759"/>
<feature type="compositionally biased region" description="Polar residues" evidence="9">
    <location>
        <begin position="86"/>
        <end position="106"/>
    </location>
</feature>
<dbReference type="InterPro" id="IPR011009">
    <property type="entry name" value="Kinase-like_dom_sf"/>
</dbReference>
<dbReference type="SUPFAM" id="SSF56112">
    <property type="entry name" value="Protein kinase-like (PK-like)"/>
    <property type="match status" value="1"/>
</dbReference>
<reference evidence="11 12" key="1">
    <citation type="submission" date="2016-08" db="EMBL/GenBank/DDBJ databases">
        <title>Draft genome sequence of allopolyploid Zygosaccharomyces rouxii.</title>
        <authorList>
            <person name="Watanabe J."/>
            <person name="Uehara K."/>
            <person name="Mogi Y."/>
            <person name="Tsukioka Y."/>
        </authorList>
    </citation>
    <scope>NUCLEOTIDE SEQUENCE [LARGE SCALE GENOMIC DNA]</scope>
    <source>
        <strain evidence="11 12">NBRC 110957</strain>
    </source>
</reference>
<dbReference type="InterPro" id="IPR024604">
    <property type="entry name" value="GSG2_C"/>
</dbReference>
<dbReference type="GO" id="GO:0005737">
    <property type="term" value="C:cytoplasm"/>
    <property type="evidence" value="ECO:0007669"/>
    <property type="project" value="TreeGrafter"/>
</dbReference>
<feature type="compositionally biased region" description="Basic residues" evidence="9">
    <location>
        <begin position="365"/>
        <end position="378"/>
    </location>
</feature>
<evidence type="ECO:0000256" key="2">
    <source>
        <dbReference type="ARBA" id="ARBA00022527"/>
    </source>
</evidence>
<dbReference type="PANTHER" id="PTHR24419:SF18">
    <property type="entry name" value="SERINE_THREONINE-PROTEIN KINASE HASPIN"/>
    <property type="match status" value="1"/>
</dbReference>
<accession>A0A1Q3A5K3</accession>
<dbReference type="Gene3D" id="1.10.510.10">
    <property type="entry name" value="Transferase(Phosphotransferase) domain 1"/>
    <property type="match status" value="1"/>
</dbReference>
<feature type="region of interest" description="Disordered" evidence="9">
    <location>
        <begin position="359"/>
        <end position="412"/>
    </location>
</feature>
<feature type="region of interest" description="Disordered" evidence="9">
    <location>
        <begin position="25"/>
        <end position="195"/>
    </location>
</feature>
<feature type="region of interest" description="Disordered" evidence="9">
    <location>
        <begin position="211"/>
        <end position="278"/>
    </location>
</feature>
<evidence type="ECO:0000256" key="9">
    <source>
        <dbReference type="SAM" id="MobiDB-lite"/>
    </source>
</evidence>
<dbReference type="EC" id="2.7.11.1" evidence="1"/>
<keyword evidence="2" id="KW-0723">Serine/threonine-protein kinase</keyword>
<dbReference type="PANTHER" id="PTHR24419">
    <property type="entry name" value="INTERLEUKIN-1 RECEPTOR-ASSOCIATED KINASE"/>
    <property type="match status" value="1"/>
</dbReference>
<dbReference type="Pfam" id="PF12330">
    <property type="entry name" value="Haspin_kinase"/>
    <property type="match status" value="1"/>
</dbReference>
<dbReference type="AlphaFoldDB" id="A0A1Q3A5K3"/>
<evidence type="ECO:0000313" key="12">
    <source>
        <dbReference type="Proteomes" id="UP000187013"/>
    </source>
</evidence>
<keyword evidence="4" id="KW-0547">Nucleotide-binding</keyword>
<evidence type="ECO:0000256" key="7">
    <source>
        <dbReference type="ARBA" id="ARBA00047899"/>
    </source>
</evidence>
<keyword evidence="6" id="KW-0067">ATP-binding</keyword>
<evidence type="ECO:0000256" key="3">
    <source>
        <dbReference type="ARBA" id="ARBA00022679"/>
    </source>
</evidence>
<evidence type="ECO:0000256" key="5">
    <source>
        <dbReference type="ARBA" id="ARBA00022777"/>
    </source>
</evidence>
<comment type="caution">
    <text evidence="11">The sequence shown here is derived from an EMBL/GenBank/DDBJ whole genome shotgun (WGS) entry which is preliminary data.</text>
</comment>
<organism evidence="11 12">
    <name type="scientific">Zygosaccharomyces rouxii</name>
    <dbReference type="NCBI Taxonomy" id="4956"/>
    <lineage>
        <taxon>Eukaryota</taxon>
        <taxon>Fungi</taxon>
        <taxon>Dikarya</taxon>
        <taxon>Ascomycota</taxon>
        <taxon>Saccharomycotina</taxon>
        <taxon>Saccharomycetes</taxon>
        <taxon>Saccharomycetales</taxon>
        <taxon>Saccharomycetaceae</taxon>
        <taxon>Zygosaccharomyces</taxon>
    </lineage>
</organism>
<gene>
    <name evidence="11" type="ORF">ZYGR_0AD01720</name>
</gene>
<keyword evidence="5" id="KW-0418">Kinase</keyword>
<proteinExistence type="predicted"/>
<dbReference type="GO" id="GO:0072354">
    <property type="term" value="F:histone H3T3 kinase activity"/>
    <property type="evidence" value="ECO:0007669"/>
    <property type="project" value="TreeGrafter"/>
</dbReference>
<name>A0A1Q3A5K3_ZYGRO</name>
<dbReference type="GO" id="GO:0035556">
    <property type="term" value="P:intracellular signal transduction"/>
    <property type="evidence" value="ECO:0007669"/>
    <property type="project" value="TreeGrafter"/>
</dbReference>
<dbReference type="GO" id="GO:0005524">
    <property type="term" value="F:ATP binding"/>
    <property type="evidence" value="ECO:0007669"/>
    <property type="project" value="UniProtKB-KW"/>
</dbReference>
<feature type="compositionally biased region" description="Low complexity" evidence="9">
    <location>
        <begin position="74"/>
        <end position="85"/>
    </location>
</feature>
<protein>
    <recommendedName>
        <fullName evidence="1">non-specific serine/threonine protein kinase</fullName>
        <ecNumber evidence="1">2.7.11.1</ecNumber>
    </recommendedName>
</protein>
<dbReference type="Proteomes" id="UP000187013">
    <property type="component" value="Unassembled WGS sequence"/>
</dbReference>
<dbReference type="eggNOG" id="KOG2464">
    <property type="taxonomic scope" value="Eukaryota"/>
</dbReference>
<comment type="catalytic activity">
    <reaction evidence="7">
        <text>L-threonyl-[protein] + ATP = O-phospho-L-threonyl-[protein] + ADP + H(+)</text>
        <dbReference type="Rhea" id="RHEA:46608"/>
        <dbReference type="Rhea" id="RHEA-COMP:11060"/>
        <dbReference type="Rhea" id="RHEA-COMP:11605"/>
        <dbReference type="ChEBI" id="CHEBI:15378"/>
        <dbReference type="ChEBI" id="CHEBI:30013"/>
        <dbReference type="ChEBI" id="CHEBI:30616"/>
        <dbReference type="ChEBI" id="CHEBI:61977"/>
        <dbReference type="ChEBI" id="CHEBI:456216"/>
        <dbReference type="EC" id="2.7.11.1"/>
    </reaction>
</comment>
<dbReference type="SMART" id="SM01331">
    <property type="entry name" value="DUF3635"/>
    <property type="match status" value="1"/>
</dbReference>
<feature type="compositionally biased region" description="Acidic residues" evidence="9">
    <location>
        <begin position="25"/>
        <end position="44"/>
    </location>
</feature>
<dbReference type="GO" id="GO:0000278">
    <property type="term" value="P:mitotic cell cycle"/>
    <property type="evidence" value="ECO:0007669"/>
    <property type="project" value="TreeGrafter"/>
</dbReference>
<dbReference type="EMBL" id="BDGX01000030">
    <property type="protein sequence ID" value="GAV50989.1"/>
    <property type="molecule type" value="Genomic_DNA"/>
</dbReference>
<evidence type="ECO:0000256" key="6">
    <source>
        <dbReference type="ARBA" id="ARBA00022840"/>
    </source>
</evidence>
<evidence type="ECO:0000256" key="8">
    <source>
        <dbReference type="ARBA" id="ARBA00048679"/>
    </source>
</evidence>
<feature type="compositionally biased region" description="Polar residues" evidence="9">
    <location>
        <begin position="242"/>
        <end position="252"/>
    </location>
</feature>
<feature type="domain" description="Serine/threonine-protein kinase haspin C-terminal" evidence="10">
    <location>
        <begin position="649"/>
        <end position="743"/>
    </location>
</feature>
<evidence type="ECO:0000259" key="10">
    <source>
        <dbReference type="SMART" id="SM01331"/>
    </source>
</evidence>
<keyword evidence="3" id="KW-0808">Transferase</keyword>
<dbReference type="GO" id="GO:0005634">
    <property type="term" value="C:nucleus"/>
    <property type="evidence" value="ECO:0007669"/>
    <property type="project" value="TreeGrafter"/>
</dbReference>
<feature type="compositionally biased region" description="Polar residues" evidence="9">
    <location>
        <begin position="58"/>
        <end position="73"/>
    </location>
</feature>
<evidence type="ECO:0000256" key="4">
    <source>
        <dbReference type="ARBA" id="ARBA00022741"/>
    </source>
</evidence>